<dbReference type="eggNOG" id="COG4430">
    <property type="taxonomic scope" value="Bacteria"/>
</dbReference>
<dbReference type="PATRIC" id="fig|1166018.3.peg.2376"/>
<organism evidence="1 2">
    <name type="scientific">Fibrella aestuarina BUZ 2</name>
    <dbReference type="NCBI Taxonomy" id="1166018"/>
    <lineage>
        <taxon>Bacteria</taxon>
        <taxon>Pseudomonadati</taxon>
        <taxon>Bacteroidota</taxon>
        <taxon>Cytophagia</taxon>
        <taxon>Cytophagales</taxon>
        <taxon>Spirosomataceae</taxon>
        <taxon>Fibrella</taxon>
    </lineage>
</organism>
<name>I0KGZ5_9BACT</name>
<dbReference type="Pfam" id="PF13376">
    <property type="entry name" value="OmdA"/>
    <property type="match status" value="1"/>
</dbReference>
<evidence type="ECO:0000313" key="1">
    <source>
        <dbReference type="EMBL" id="CCH03398.1"/>
    </source>
</evidence>
<sequence>MVHIDGVQIVEINDRALWRHWLAANHTSAKGVWLLTNKTATGKARLSYAEAVEEALCFGWIDSKPSKYDEGRSMLYYSPRKPKSNWSALNKTRVARLLDEGLMTPAGLKMIELAQRTGTWDALNPVDALIIPDDLQVALAENPPADVHFAAFPKSAKQGILQWILNAKRPETRQNRIMETATLAAQNKRANQYQKKQE</sequence>
<keyword evidence="2" id="KW-1185">Reference proteome</keyword>
<protein>
    <recommendedName>
        <fullName evidence="3">YdeI/OmpD-associated family protein</fullName>
    </recommendedName>
</protein>
<dbReference type="STRING" id="1166018.FAES_5399"/>
<dbReference type="HOGENOM" id="CLU_076645_2_0_10"/>
<dbReference type="AlphaFoldDB" id="I0KGZ5"/>
<accession>I0KGZ5</accession>
<dbReference type="RefSeq" id="WP_015334495.1">
    <property type="nucleotide sequence ID" value="NC_020054.1"/>
</dbReference>
<evidence type="ECO:0008006" key="3">
    <source>
        <dbReference type="Google" id="ProtNLM"/>
    </source>
</evidence>
<dbReference type="OrthoDB" id="9796999at2"/>
<dbReference type="EMBL" id="HE796683">
    <property type="protein sequence ID" value="CCH03398.1"/>
    <property type="molecule type" value="Genomic_DNA"/>
</dbReference>
<gene>
    <name evidence="1" type="ORF">FAES_5399</name>
</gene>
<evidence type="ECO:0000313" key="2">
    <source>
        <dbReference type="Proteomes" id="UP000011058"/>
    </source>
</evidence>
<reference evidence="1 2" key="1">
    <citation type="journal article" date="2012" name="J. Bacteriol.">
        <title>Genome Sequence of Fibrella aestuarina BUZ 2T, a Filamentous Marine Bacterium.</title>
        <authorList>
            <person name="Filippini M."/>
            <person name="Qi W."/>
            <person name="Blom J."/>
            <person name="Goesmann A."/>
            <person name="Smits T.H."/>
            <person name="Bagheri H.C."/>
        </authorList>
    </citation>
    <scope>NUCLEOTIDE SEQUENCE [LARGE SCALE GENOMIC DNA]</scope>
    <source>
        <strain evidence="2">BUZ 2T</strain>
    </source>
</reference>
<dbReference type="Proteomes" id="UP000011058">
    <property type="component" value="Chromosome"/>
</dbReference>
<dbReference type="KEGG" id="fae:FAES_5399"/>
<proteinExistence type="predicted"/>